<accession>A0ABX7LXZ8</accession>
<evidence type="ECO:0000313" key="1">
    <source>
        <dbReference type="EMBL" id="QSH97857.1"/>
    </source>
</evidence>
<evidence type="ECO:0000313" key="2">
    <source>
        <dbReference type="Proteomes" id="UP000663454"/>
    </source>
</evidence>
<dbReference type="Proteomes" id="UP000663454">
    <property type="component" value="Chromosome"/>
</dbReference>
<reference evidence="1 2" key="1">
    <citation type="submission" date="2018-08" db="EMBL/GenBank/DDBJ databases">
        <authorList>
            <person name="Clegg S.R."/>
            <person name="Carter S.D."/>
            <person name="Radford A.D."/>
            <person name="Darby A."/>
            <person name="Hall N."/>
            <person name="Birtles R."/>
            <person name="Evans N.J."/>
        </authorList>
    </citation>
    <scope>NUCLEOTIDE SEQUENCE [LARGE SCALE GENOMIC DNA]</scope>
    <source>
        <strain evidence="1 2">ATCC 700293</strain>
    </source>
</reference>
<gene>
    <name evidence="1" type="ORF">DWB79_08875</name>
</gene>
<sequence>MPNIITASAIEEGKKMVCDDTVKGHSNMYDFLKALEK</sequence>
<keyword evidence="2" id="KW-1185">Reference proteome</keyword>
<proteinExistence type="predicted"/>
<dbReference type="EMBL" id="CP031393">
    <property type="protein sequence ID" value="QSH97857.1"/>
    <property type="molecule type" value="Genomic_DNA"/>
</dbReference>
<protein>
    <submittedName>
        <fullName evidence="1">Type II toxin-antitoxin system antitoxin, RelB/DinJ family</fullName>
    </submittedName>
</protein>
<organism evidence="1 2">
    <name type="scientific">Treponema medium</name>
    <dbReference type="NCBI Taxonomy" id="58231"/>
    <lineage>
        <taxon>Bacteria</taxon>
        <taxon>Pseudomonadati</taxon>
        <taxon>Spirochaetota</taxon>
        <taxon>Spirochaetia</taxon>
        <taxon>Spirochaetales</taxon>
        <taxon>Treponemataceae</taxon>
        <taxon>Treponema</taxon>
    </lineage>
</organism>
<name>A0ABX7LXZ8_TREMD</name>